<sequence length="346" mass="38697">MKTLVIHIGCHKTGTTSLQNYLHENSETLKSDGIHYLAAGRGKRISSHKPMAIDLQQSGKQHDRGPWRAAADEIKASETSEIFVMSAEGFCLVEPDILHGALRDVADTGTAIKVVCYVRPHAAAIASLFSQTAKFGRQTPISDYIKITARNNLFRYHTQYTQWSAIFGEENVSWRPYIKSRLTGGDVIEDYLAELGYDVENKPFKPASDNSNVSPGHGALAQIAQIWRFAKAAKGRKDEFEPDFRIRLGEYLISEISSLHANDQKFRLPADDYASVVELYHEDASLLDKQVFGEPIFEKALLEYEPGLDTFTMDPRDILGDKTGEQALRYAKIIGEVIELSERSGK</sequence>
<evidence type="ECO:0000313" key="1">
    <source>
        <dbReference type="EMBL" id="KRS16553.1"/>
    </source>
</evidence>
<dbReference type="EMBL" id="CP031598">
    <property type="protein sequence ID" value="QEW28206.1"/>
    <property type="molecule type" value="Genomic_DNA"/>
</dbReference>
<dbReference type="OrthoDB" id="8481769at2"/>
<name>A0A0T5P5K9_9RHOB</name>
<dbReference type="Proteomes" id="UP000051401">
    <property type="component" value="Unassembled WGS sequence"/>
</dbReference>
<evidence type="ECO:0000313" key="3">
    <source>
        <dbReference type="Proteomes" id="UP000051401"/>
    </source>
</evidence>
<accession>A0A0T5P5K9</accession>
<reference evidence="2 4" key="2">
    <citation type="submission" date="2018-08" db="EMBL/GenBank/DDBJ databases">
        <title>Genetic Globetrotter - A new plasmid hitch-hiking vast phylogenetic and geographic distances.</title>
        <authorList>
            <person name="Vollmers J."/>
            <person name="Petersen J."/>
        </authorList>
    </citation>
    <scope>NUCLEOTIDE SEQUENCE [LARGE SCALE GENOMIC DNA]</scope>
    <source>
        <strain evidence="2 4">DSM 26383</strain>
    </source>
</reference>
<dbReference type="SUPFAM" id="SSF52540">
    <property type="entry name" value="P-loop containing nucleoside triphosphate hydrolases"/>
    <property type="match status" value="1"/>
</dbReference>
<dbReference type="EMBL" id="LAXI01000013">
    <property type="protein sequence ID" value="KRS16553.1"/>
    <property type="molecule type" value="Genomic_DNA"/>
</dbReference>
<dbReference type="InterPro" id="IPR027417">
    <property type="entry name" value="P-loop_NTPase"/>
</dbReference>
<dbReference type="RefSeq" id="WP_057818218.1">
    <property type="nucleotide sequence ID" value="NZ_CP031598.1"/>
</dbReference>
<protein>
    <submittedName>
        <fullName evidence="1">Uncharacterized protein</fullName>
    </submittedName>
</protein>
<organism evidence="1 3">
    <name type="scientific">Roseovarius indicus</name>
    <dbReference type="NCBI Taxonomy" id="540747"/>
    <lineage>
        <taxon>Bacteria</taxon>
        <taxon>Pseudomonadati</taxon>
        <taxon>Pseudomonadota</taxon>
        <taxon>Alphaproteobacteria</taxon>
        <taxon>Rhodobacterales</taxon>
        <taxon>Roseobacteraceae</taxon>
        <taxon>Roseovarius</taxon>
    </lineage>
</organism>
<dbReference type="AlphaFoldDB" id="A0A0T5P5K9"/>
<evidence type="ECO:0000313" key="2">
    <source>
        <dbReference type="EMBL" id="QEW28206.1"/>
    </source>
</evidence>
<dbReference type="STRING" id="540747.SAMN04488031_112134"/>
<keyword evidence="3" id="KW-1185">Reference proteome</keyword>
<dbReference type="PATRIC" id="fig|540747.5.peg.1429"/>
<dbReference type="Proteomes" id="UP000325785">
    <property type="component" value="Chromosome"/>
</dbReference>
<gene>
    <name evidence="2" type="ORF">RIdsm_04033</name>
    <name evidence="1" type="ORF">XM52_18385</name>
</gene>
<proteinExistence type="predicted"/>
<dbReference type="KEGG" id="rid:RIdsm_04033"/>
<dbReference type="Gene3D" id="3.40.50.300">
    <property type="entry name" value="P-loop containing nucleotide triphosphate hydrolases"/>
    <property type="match status" value="1"/>
</dbReference>
<reference evidence="1 3" key="1">
    <citation type="submission" date="2015-04" db="EMBL/GenBank/DDBJ databases">
        <title>The draft genome sequence of Roseovarius indicus B108T.</title>
        <authorList>
            <person name="Li G."/>
            <person name="Lai Q."/>
            <person name="Shao Z."/>
            <person name="Yan P."/>
        </authorList>
    </citation>
    <scope>NUCLEOTIDE SEQUENCE [LARGE SCALE GENOMIC DNA]</scope>
    <source>
        <strain evidence="1 3">B108</strain>
    </source>
</reference>
<evidence type="ECO:0000313" key="4">
    <source>
        <dbReference type="Proteomes" id="UP000325785"/>
    </source>
</evidence>